<dbReference type="AlphaFoldDB" id="A0A2N5V1L1"/>
<feature type="compositionally biased region" description="Polar residues" evidence="1">
    <location>
        <begin position="101"/>
        <end position="110"/>
    </location>
</feature>
<evidence type="ECO:0000256" key="1">
    <source>
        <dbReference type="SAM" id="MobiDB-lite"/>
    </source>
</evidence>
<name>A0A2N5V1L1_9BASI</name>
<feature type="region of interest" description="Disordered" evidence="1">
    <location>
        <begin position="99"/>
        <end position="124"/>
    </location>
</feature>
<organism evidence="2 3">
    <name type="scientific">Puccinia coronata f. sp. avenae</name>
    <dbReference type="NCBI Taxonomy" id="200324"/>
    <lineage>
        <taxon>Eukaryota</taxon>
        <taxon>Fungi</taxon>
        <taxon>Dikarya</taxon>
        <taxon>Basidiomycota</taxon>
        <taxon>Pucciniomycotina</taxon>
        <taxon>Pucciniomycetes</taxon>
        <taxon>Pucciniales</taxon>
        <taxon>Pucciniaceae</taxon>
        <taxon>Puccinia</taxon>
    </lineage>
</organism>
<protein>
    <submittedName>
        <fullName evidence="2">Uncharacterized protein</fullName>
    </submittedName>
</protein>
<sequence>MWTDEEKVYVDEKILQIEKEQPNAPGQVPFIKLKQILKYLSSSNRARAGVDELPDDKSLELDVGKVVKDIVVVQEDASVFPKVASKGLIAIERLPLEDQEAVSQGTQPSAKEQPPAKEDVIPSGEKMCLNVQWGQVILVQGGPSDKHVSRERGTATQSF</sequence>
<comment type="caution">
    <text evidence="2">The sequence shown here is derived from an EMBL/GenBank/DDBJ whole genome shotgun (WGS) entry which is preliminary data.</text>
</comment>
<accession>A0A2N5V1L1</accession>
<gene>
    <name evidence="2" type="ORF">PCASD_05808</name>
</gene>
<evidence type="ECO:0000313" key="2">
    <source>
        <dbReference type="EMBL" id="PLW43864.1"/>
    </source>
</evidence>
<dbReference type="Proteomes" id="UP000235392">
    <property type="component" value="Unassembled WGS sequence"/>
</dbReference>
<evidence type="ECO:0000313" key="3">
    <source>
        <dbReference type="Proteomes" id="UP000235392"/>
    </source>
</evidence>
<dbReference type="EMBL" id="PGCI01000063">
    <property type="protein sequence ID" value="PLW43864.1"/>
    <property type="molecule type" value="Genomic_DNA"/>
</dbReference>
<proteinExistence type="predicted"/>
<reference evidence="2 3" key="1">
    <citation type="submission" date="2017-11" db="EMBL/GenBank/DDBJ databases">
        <title>De novo assembly and phasing of dikaryotic genomes from two isolates of Puccinia coronata f. sp. avenae, the causal agent of oat crown rust.</title>
        <authorList>
            <person name="Miller M.E."/>
            <person name="Zhang Y."/>
            <person name="Omidvar V."/>
            <person name="Sperschneider J."/>
            <person name="Schwessinger B."/>
            <person name="Raley C."/>
            <person name="Palmer J.M."/>
            <person name="Garnica D."/>
            <person name="Upadhyaya N."/>
            <person name="Rathjen J."/>
            <person name="Taylor J.M."/>
            <person name="Park R.F."/>
            <person name="Dodds P.N."/>
            <person name="Hirsch C.D."/>
            <person name="Kianian S.F."/>
            <person name="Figueroa M."/>
        </authorList>
    </citation>
    <scope>NUCLEOTIDE SEQUENCE [LARGE SCALE GENOMIC DNA]</scope>
    <source>
        <strain evidence="2">12SD80</strain>
    </source>
</reference>